<keyword evidence="1" id="KW-0472">Membrane</keyword>
<reference evidence="3" key="1">
    <citation type="journal article" date="2019" name="Int. J. Syst. Evol. Microbiol.">
        <title>The Global Catalogue of Microorganisms (GCM) 10K type strain sequencing project: providing services to taxonomists for standard genome sequencing and annotation.</title>
        <authorList>
            <consortium name="The Broad Institute Genomics Platform"/>
            <consortium name="The Broad Institute Genome Sequencing Center for Infectious Disease"/>
            <person name="Wu L."/>
            <person name="Ma J."/>
        </authorList>
    </citation>
    <scope>NUCLEOTIDE SEQUENCE [LARGE SCALE GENOMIC DNA]</scope>
    <source>
        <strain evidence="3">JCM 18392</strain>
    </source>
</reference>
<feature type="transmembrane region" description="Helical" evidence="1">
    <location>
        <begin position="235"/>
        <end position="261"/>
    </location>
</feature>
<evidence type="ECO:0000313" key="3">
    <source>
        <dbReference type="Proteomes" id="UP001501323"/>
    </source>
</evidence>
<evidence type="ECO:0008006" key="4">
    <source>
        <dbReference type="Google" id="ProtNLM"/>
    </source>
</evidence>
<accession>A0ABP9E3Z4</accession>
<comment type="caution">
    <text evidence="2">The sequence shown here is derived from an EMBL/GenBank/DDBJ whole genome shotgun (WGS) entry which is preliminary data.</text>
</comment>
<sequence>MEVRVVVSVAEGAQASLLPQEAPVVLLLVTILGRTPLLLQLPCALLLPSPHLGSVLAVIARPVAVADQTTLVVGRGDAVPSLDGSRGPSVARGDFDGPVVDAAPIGMAFDVPVPVGLAIAKLRVASLQLPGAQRFLLLAFLQLLTRHRPLVLQTIAGGAFAGGGLPGGASIAEAVAGSVGTAFGAALEGGAARVGVLATLGLRRTDSPLGLPRHVALTLHRALHAASCGVALGGLFPASLALASLARLLFLLLSVVALAFARDGGRREGNRQHDAKGGEHGLVAVVGEWHRWAPMWRGTDSDWHPLDFIRS</sequence>
<protein>
    <recommendedName>
        <fullName evidence="4">Secreted protein</fullName>
    </recommendedName>
</protein>
<evidence type="ECO:0000256" key="1">
    <source>
        <dbReference type="SAM" id="Phobius"/>
    </source>
</evidence>
<dbReference type="EMBL" id="BAABJY010000002">
    <property type="protein sequence ID" value="GAA4867855.1"/>
    <property type="molecule type" value="Genomic_DNA"/>
</dbReference>
<name>A0ABP9E3Z4_9GAMM</name>
<dbReference type="Proteomes" id="UP001501323">
    <property type="component" value="Unassembled WGS sequence"/>
</dbReference>
<organism evidence="2 3">
    <name type="scientific">Luteimonas vadosa</name>
    <dbReference type="NCBI Taxonomy" id="1165507"/>
    <lineage>
        <taxon>Bacteria</taxon>
        <taxon>Pseudomonadati</taxon>
        <taxon>Pseudomonadota</taxon>
        <taxon>Gammaproteobacteria</taxon>
        <taxon>Lysobacterales</taxon>
        <taxon>Lysobacteraceae</taxon>
        <taxon>Luteimonas</taxon>
    </lineage>
</organism>
<proteinExistence type="predicted"/>
<evidence type="ECO:0000313" key="2">
    <source>
        <dbReference type="EMBL" id="GAA4867855.1"/>
    </source>
</evidence>
<keyword evidence="1" id="KW-1133">Transmembrane helix</keyword>
<keyword evidence="3" id="KW-1185">Reference proteome</keyword>
<gene>
    <name evidence="2" type="ORF">GCM10023332_20320</name>
</gene>
<keyword evidence="1" id="KW-0812">Transmembrane</keyword>